<evidence type="ECO:0000313" key="8">
    <source>
        <dbReference type="EMBL" id="KAE8250159.1"/>
    </source>
</evidence>
<dbReference type="GO" id="GO:0022857">
    <property type="term" value="F:transmembrane transporter activity"/>
    <property type="evidence" value="ECO:0007669"/>
    <property type="project" value="InterPro"/>
</dbReference>
<feature type="transmembrane region" description="Helical" evidence="6">
    <location>
        <begin position="162"/>
        <end position="180"/>
    </location>
</feature>
<feature type="domain" description="Major facilitator superfamily (MFS) profile" evidence="7">
    <location>
        <begin position="95"/>
        <end position="513"/>
    </location>
</feature>
<dbReference type="InterPro" id="IPR020846">
    <property type="entry name" value="MFS_dom"/>
</dbReference>
<dbReference type="SUPFAM" id="SSF103473">
    <property type="entry name" value="MFS general substrate transporter"/>
    <property type="match status" value="1"/>
</dbReference>
<sequence length="519" mass="56685">MSTISGVNNSMSASTEKVVDVLEVPDKPELGRFESESRKGTTLEAGADALSAKPAFALLPEEIQGSLRKTEGFDAELTWTRREERWVTVNTDLCVLIPVFLVFVFLALDRSNVANALTDNFLKDLHITQNELNNAVLLGNAAIGLFDIPSNILAKRFGPNRYLPLLVLAWGAVTVGQAFITNKAQLYVCRFLVGAFEAGAIPGYAYYLLRFYRDREIASRYAYFWSANIFASAIGGLLSLGILKLRGTHGRAGWSYLFIIYGTITIAVALFALAWLPDSAVSASRGTFARLWYTPRQASILTTRVLLDDPEKSEEIHAAPLSRAEIFVTLTDWRLWTLVLCAAATAVLYSPINTYSLLLIKSLGFRGYTANGLAVPGFVLSIVWSIVMGILINRHGRHAFYVAITNIGAVIGLLWISLVPRNKAAQYIGILWLLTFNISAVGVIGAWTAHVVPARQRAVALALTVSFNNLASLGGSQVLRSSDAPRYKHGLWALSGTCTAGAILAGVAHLALRHRRRGR</sequence>
<keyword evidence="4 6" id="KW-1133">Transmembrane helix</keyword>
<feature type="transmembrane region" description="Helical" evidence="6">
    <location>
        <begin position="221"/>
        <end position="242"/>
    </location>
</feature>
<keyword evidence="5 6" id="KW-0472">Membrane</keyword>
<feature type="transmembrane region" description="Helical" evidence="6">
    <location>
        <begin position="424"/>
        <end position="447"/>
    </location>
</feature>
<dbReference type="Pfam" id="PF07690">
    <property type="entry name" value="MFS_1"/>
    <property type="match status" value="1"/>
</dbReference>
<dbReference type="InterPro" id="IPR036259">
    <property type="entry name" value="MFS_trans_sf"/>
</dbReference>
<keyword evidence="9" id="KW-1185">Reference proteome</keyword>
<proteinExistence type="predicted"/>
<keyword evidence="3 6" id="KW-0812">Transmembrane</keyword>
<feature type="transmembrane region" description="Helical" evidence="6">
    <location>
        <begin position="372"/>
        <end position="392"/>
    </location>
</feature>
<dbReference type="PANTHER" id="PTHR43791">
    <property type="entry name" value="PERMEASE-RELATED"/>
    <property type="match status" value="1"/>
</dbReference>
<protein>
    <recommendedName>
        <fullName evidence="7">Major facilitator superfamily (MFS) profile domain-containing protein</fullName>
    </recommendedName>
</protein>
<dbReference type="InterPro" id="IPR011701">
    <property type="entry name" value="MFS"/>
</dbReference>
<name>A0A8X7MVQ7_9BASI</name>
<feature type="transmembrane region" description="Helical" evidence="6">
    <location>
        <begin position="459"/>
        <end position="479"/>
    </location>
</feature>
<dbReference type="Proteomes" id="UP000077684">
    <property type="component" value="Unassembled WGS sequence"/>
</dbReference>
<dbReference type="PROSITE" id="PS50850">
    <property type="entry name" value="MFS"/>
    <property type="match status" value="1"/>
</dbReference>
<feature type="transmembrane region" description="Helical" evidence="6">
    <location>
        <begin position="491"/>
        <end position="512"/>
    </location>
</feature>
<evidence type="ECO:0000256" key="5">
    <source>
        <dbReference type="ARBA" id="ARBA00023136"/>
    </source>
</evidence>
<evidence type="ECO:0000256" key="1">
    <source>
        <dbReference type="ARBA" id="ARBA00004141"/>
    </source>
</evidence>
<evidence type="ECO:0000256" key="4">
    <source>
        <dbReference type="ARBA" id="ARBA00022989"/>
    </source>
</evidence>
<reference evidence="8" key="2">
    <citation type="journal article" date="2019" name="IMA Fungus">
        <title>Genome sequencing and comparison of five Tilletia species to identify candidate genes for the detection of regulated species infecting wheat.</title>
        <authorList>
            <person name="Nguyen H.D.T."/>
            <person name="Sultana T."/>
            <person name="Kesanakurti P."/>
            <person name="Hambleton S."/>
        </authorList>
    </citation>
    <scope>NUCLEOTIDE SEQUENCE</scope>
    <source>
        <strain evidence="8">DAOMC 236426</strain>
    </source>
</reference>
<comment type="caution">
    <text evidence="8">The sequence shown here is derived from an EMBL/GenBank/DDBJ whole genome shotgun (WGS) entry which is preliminary data.</text>
</comment>
<feature type="transmembrane region" description="Helical" evidence="6">
    <location>
        <begin position="399"/>
        <end position="418"/>
    </location>
</feature>
<dbReference type="Gene3D" id="1.20.1250.20">
    <property type="entry name" value="MFS general substrate transporter like domains"/>
    <property type="match status" value="2"/>
</dbReference>
<accession>A0A8X7MVQ7</accession>
<evidence type="ECO:0000259" key="7">
    <source>
        <dbReference type="PROSITE" id="PS50850"/>
    </source>
</evidence>
<gene>
    <name evidence="8" type="ORF">A4X06_0g2896</name>
</gene>
<evidence type="ECO:0000313" key="9">
    <source>
        <dbReference type="Proteomes" id="UP000077684"/>
    </source>
</evidence>
<feature type="transmembrane region" description="Helical" evidence="6">
    <location>
        <begin position="192"/>
        <end position="209"/>
    </location>
</feature>
<feature type="transmembrane region" description="Helical" evidence="6">
    <location>
        <begin position="254"/>
        <end position="276"/>
    </location>
</feature>
<keyword evidence="2" id="KW-0813">Transport</keyword>
<comment type="subcellular location">
    <subcellularLocation>
        <location evidence="1">Membrane</location>
        <topology evidence="1">Multi-pass membrane protein</topology>
    </subcellularLocation>
</comment>
<feature type="transmembrane region" description="Helical" evidence="6">
    <location>
        <begin position="86"/>
        <end position="108"/>
    </location>
</feature>
<evidence type="ECO:0000256" key="2">
    <source>
        <dbReference type="ARBA" id="ARBA00022448"/>
    </source>
</evidence>
<feature type="transmembrane region" description="Helical" evidence="6">
    <location>
        <begin position="333"/>
        <end position="352"/>
    </location>
</feature>
<evidence type="ECO:0000256" key="6">
    <source>
        <dbReference type="SAM" id="Phobius"/>
    </source>
</evidence>
<reference evidence="8" key="1">
    <citation type="submission" date="2016-04" db="EMBL/GenBank/DDBJ databases">
        <authorList>
            <person name="Nguyen H.D."/>
            <person name="Samba Siva P."/>
            <person name="Cullis J."/>
            <person name="Levesque C.A."/>
            <person name="Hambleton S."/>
        </authorList>
    </citation>
    <scope>NUCLEOTIDE SEQUENCE</scope>
    <source>
        <strain evidence="8">DAOMC 236426</strain>
    </source>
</reference>
<dbReference type="EMBL" id="LWDE02000243">
    <property type="protein sequence ID" value="KAE8250159.1"/>
    <property type="molecule type" value="Genomic_DNA"/>
</dbReference>
<dbReference type="PANTHER" id="PTHR43791:SF86">
    <property type="entry name" value="MAJOR FACILITATOR SUPERFAMILY (MFS) PROFILE DOMAIN-CONTAINING PROTEIN"/>
    <property type="match status" value="1"/>
</dbReference>
<evidence type="ECO:0000256" key="3">
    <source>
        <dbReference type="ARBA" id="ARBA00022692"/>
    </source>
</evidence>
<organism evidence="8 9">
    <name type="scientific">Tilletia controversa</name>
    <name type="common">dwarf bunt fungus</name>
    <dbReference type="NCBI Taxonomy" id="13291"/>
    <lineage>
        <taxon>Eukaryota</taxon>
        <taxon>Fungi</taxon>
        <taxon>Dikarya</taxon>
        <taxon>Basidiomycota</taxon>
        <taxon>Ustilaginomycotina</taxon>
        <taxon>Exobasidiomycetes</taxon>
        <taxon>Tilletiales</taxon>
        <taxon>Tilletiaceae</taxon>
        <taxon>Tilletia</taxon>
    </lineage>
</organism>
<dbReference type="GO" id="GO:0016020">
    <property type="term" value="C:membrane"/>
    <property type="evidence" value="ECO:0007669"/>
    <property type="project" value="UniProtKB-SubCell"/>
</dbReference>
<dbReference type="AlphaFoldDB" id="A0A8X7MVQ7"/>